<keyword evidence="2" id="KW-1185">Reference proteome</keyword>
<accession>A0A2B4SDT2</accession>
<protein>
    <recommendedName>
        <fullName evidence="3">DUF4419 domain-containing protein</fullName>
    </recommendedName>
</protein>
<organism evidence="1 2">
    <name type="scientific">Stylophora pistillata</name>
    <name type="common">Smooth cauliflower coral</name>
    <dbReference type="NCBI Taxonomy" id="50429"/>
    <lineage>
        <taxon>Eukaryota</taxon>
        <taxon>Metazoa</taxon>
        <taxon>Cnidaria</taxon>
        <taxon>Anthozoa</taxon>
        <taxon>Hexacorallia</taxon>
        <taxon>Scleractinia</taxon>
        <taxon>Astrocoeniina</taxon>
        <taxon>Pocilloporidae</taxon>
        <taxon>Stylophora</taxon>
    </lineage>
</organism>
<evidence type="ECO:0008006" key="3">
    <source>
        <dbReference type="Google" id="ProtNLM"/>
    </source>
</evidence>
<dbReference type="EMBL" id="LSMT01000101">
    <property type="protein sequence ID" value="PFX27526.1"/>
    <property type="molecule type" value="Genomic_DNA"/>
</dbReference>
<evidence type="ECO:0000313" key="2">
    <source>
        <dbReference type="Proteomes" id="UP000225706"/>
    </source>
</evidence>
<proteinExistence type="predicted"/>
<reference evidence="2" key="1">
    <citation type="journal article" date="2017" name="bioRxiv">
        <title>Comparative analysis of the genomes of Stylophora pistillata and Acropora digitifera provides evidence for extensive differences between species of corals.</title>
        <authorList>
            <person name="Voolstra C.R."/>
            <person name="Li Y."/>
            <person name="Liew Y.J."/>
            <person name="Baumgarten S."/>
            <person name="Zoccola D."/>
            <person name="Flot J.-F."/>
            <person name="Tambutte S."/>
            <person name="Allemand D."/>
            <person name="Aranda M."/>
        </authorList>
    </citation>
    <scope>NUCLEOTIDE SEQUENCE [LARGE SCALE GENOMIC DNA]</scope>
</reference>
<sequence length="396" mass="44945">MAEDQSNPSVATAIIGVSANATGGGSEFKSVPLAADLVPVELAKSWFVAIEAKQMLKDYSQEAQLDMNMFFLGASMFDRKEKKMIAAIGSEEMVYPGDCGLFSTILTAYNHHWTLRTSPDDWWFCVIRRVARAIEKNAKKDSVRRVFVDHEGKKEIEVKVPENTIYTVDYSWFFDEMAKGIRKNVKVPEFVDGITADFSTTTPVQKVVSQITLMHSVQEYFKYTMETMCGIPALEMLGTEDDWKKLKSKLKVLRTLLEPIENDLGLQTEWWNVVEKVFDNLMATYCENPDKKWWSHIISYKREFGSGCPEYQGWITEFLEGTNKVLKIGQLSGGLVSVPLELKNPYGLQDTAKLVAGMAGFTMHNKDTARVSVQPYQGWCLLLKEDSPFRPVSEEW</sequence>
<dbReference type="Pfam" id="PF14388">
    <property type="entry name" value="DUF4419"/>
    <property type="match status" value="1"/>
</dbReference>
<dbReference type="AlphaFoldDB" id="A0A2B4SDT2"/>
<dbReference type="Proteomes" id="UP000225706">
    <property type="component" value="Unassembled WGS sequence"/>
</dbReference>
<dbReference type="PANTHER" id="PTHR31252">
    <property type="entry name" value="DUF4419 DOMAIN-CONTAINING PROTEIN"/>
    <property type="match status" value="1"/>
</dbReference>
<dbReference type="PANTHER" id="PTHR31252:SF11">
    <property type="entry name" value="DUF4419 DOMAIN-CONTAINING PROTEIN"/>
    <property type="match status" value="1"/>
</dbReference>
<gene>
    <name evidence="1" type="ORF">AWC38_SpisGene7753</name>
</gene>
<dbReference type="OrthoDB" id="9987685at2759"/>
<evidence type="ECO:0000313" key="1">
    <source>
        <dbReference type="EMBL" id="PFX27526.1"/>
    </source>
</evidence>
<comment type="caution">
    <text evidence="1">The sequence shown here is derived from an EMBL/GenBank/DDBJ whole genome shotgun (WGS) entry which is preliminary data.</text>
</comment>
<name>A0A2B4SDT2_STYPI</name>
<dbReference type="InterPro" id="IPR025533">
    <property type="entry name" value="DUF4419"/>
</dbReference>